<dbReference type="eggNOG" id="ENOG502ZQJA">
    <property type="taxonomic scope" value="Bacteria"/>
</dbReference>
<dbReference type="EMBL" id="CP015506">
    <property type="protein sequence ID" value="AND42445.1"/>
    <property type="molecule type" value="Genomic_DNA"/>
</dbReference>
<dbReference type="STRING" id="1196031.A361_25910"/>
<organism evidence="2 3">
    <name type="scientific">Cytobacillus oceanisediminis 2691</name>
    <dbReference type="NCBI Taxonomy" id="1196031"/>
    <lineage>
        <taxon>Bacteria</taxon>
        <taxon>Bacillati</taxon>
        <taxon>Bacillota</taxon>
        <taxon>Bacilli</taxon>
        <taxon>Bacillales</taxon>
        <taxon>Bacillaceae</taxon>
        <taxon>Cytobacillus</taxon>
    </lineage>
</organism>
<proteinExistence type="predicted"/>
<evidence type="ECO:0000313" key="3">
    <source>
        <dbReference type="Proteomes" id="UP000077856"/>
    </source>
</evidence>
<protein>
    <recommendedName>
        <fullName evidence="4">DUF3967 domain-containing protein</fullName>
    </recommendedName>
</protein>
<evidence type="ECO:0000256" key="1">
    <source>
        <dbReference type="SAM" id="Coils"/>
    </source>
</evidence>
<sequence length="198" mass="23042">MANQYLTMKELKEALPDIPENSLKRYLQEHAEYINYRKEHNRYKIQASEIEKLKFIRKLYSDGLKKEEVTAKLEDAGIPVIITVEDEEESSTTSLVNVNSELTDMKKLVSFLVQQNEQSRLTQNKIREQNKQLIHEVHELKLTIEDLRNAHAQGYEKESEKVTSLYEKLMATQKSVEEVAGALEAEKSKSIWQKIFGK</sequence>
<dbReference type="RefSeq" id="WP_009332239.1">
    <property type="nucleotide sequence ID" value="NZ_CP015506.1"/>
</dbReference>
<dbReference type="AlphaFoldDB" id="A0A161JG61"/>
<dbReference type="KEGG" id="bon:A361_25910"/>
<name>A0A161JG61_9BACI</name>
<evidence type="ECO:0000313" key="2">
    <source>
        <dbReference type="EMBL" id="AND42445.1"/>
    </source>
</evidence>
<dbReference type="Proteomes" id="UP000077856">
    <property type="component" value="Chromosome"/>
</dbReference>
<evidence type="ECO:0008006" key="4">
    <source>
        <dbReference type="Google" id="ProtNLM"/>
    </source>
</evidence>
<keyword evidence="1" id="KW-0175">Coiled coil</keyword>
<feature type="coiled-coil region" evidence="1">
    <location>
        <begin position="112"/>
        <end position="150"/>
    </location>
</feature>
<accession>A0A161JG61</accession>
<gene>
    <name evidence="2" type="ORF">A361_25910</name>
</gene>
<reference evidence="2 3" key="1">
    <citation type="submission" date="2016-04" db="EMBL/GenBank/DDBJ databases">
        <title>Complete genome sequence of Bacillus oceanisediminis strain 2691.</title>
        <authorList>
            <person name="Jeong H."/>
            <person name="Kim H.J."/>
            <person name="Lee D.-W."/>
        </authorList>
    </citation>
    <scope>NUCLEOTIDE SEQUENCE [LARGE SCALE GENOMIC DNA]</scope>
    <source>
        <strain evidence="2 3">2691</strain>
    </source>
</reference>